<evidence type="ECO:0000313" key="1">
    <source>
        <dbReference type="EMBL" id="MBR0560332.1"/>
    </source>
</evidence>
<name>A0ABS5E8U0_9PROT</name>
<gene>
    <name evidence="1" type="ORF">KB213_09750</name>
</gene>
<keyword evidence="2" id="KW-1185">Reference proteome</keyword>
<accession>A0ABS5E8U0</accession>
<reference evidence="1 2" key="1">
    <citation type="submission" date="2021-04" db="EMBL/GenBank/DDBJ databases">
        <title>The complete genome sequence of Neokomagataea sp. TBRC 2177.</title>
        <authorList>
            <person name="Charoenyingcharoen P."/>
            <person name="Yukphan P."/>
        </authorList>
    </citation>
    <scope>NUCLEOTIDE SEQUENCE [LARGE SCALE GENOMIC DNA]</scope>
    <source>
        <strain evidence="1 2">TBRC 2177</strain>
    </source>
</reference>
<organism evidence="1 2">
    <name type="scientific">Neokomagataea anthophila</name>
    <dbReference type="NCBI Taxonomy" id="2826925"/>
    <lineage>
        <taxon>Bacteria</taxon>
        <taxon>Pseudomonadati</taxon>
        <taxon>Pseudomonadota</taxon>
        <taxon>Alphaproteobacteria</taxon>
        <taxon>Acetobacterales</taxon>
        <taxon>Acetobacteraceae</taxon>
        <taxon>Neokomagataea</taxon>
    </lineage>
</organism>
<dbReference type="Proteomes" id="UP000677812">
    <property type="component" value="Unassembled WGS sequence"/>
</dbReference>
<dbReference type="EMBL" id="JAGRQH010000007">
    <property type="protein sequence ID" value="MBR0560332.1"/>
    <property type="molecule type" value="Genomic_DNA"/>
</dbReference>
<protein>
    <submittedName>
        <fullName evidence="1">Uncharacterized protein</fullName>
    </submittedName>
</protein>
<proteinExistence type="predicted"/>
<dbReference type="RefSeq" id="WP_211682595.1">
    <property type="nucleotide sequence ID" value="NZ_JAGRQH010000007.1"/>
</dbReference>
<evidence type="ECO:0000313" key="2">
    <source>
        <dbReference type="Proteomes" id="UP000677812"/>
    </source>
</evidence>
<sequence length="348" mass="40553">MIRKFETRILWDGQADEELSVLEFEIDASRYETSDVAVISCVLKTSKKSQWYQNDFVKSPWLTLQIRDINKSNCWNNIFEGRVDYIRRWYGKSNIEFECRDAISSLIDFRIQDGWTNYNSRDIFSIIAQKVGLEIDVEFPDQIDDKMCGQFWQIEHKRNLFLSQHRFQTGADIIFDIARDMSCDVYADGQKIMCRPIHGTPQKNDEIFDFREASCHGVLSSDVNLNKGIIVFFSSWDSRQRVSTHVYYDGNSFSQSIAEGNNKIYSFRTPGKRLEDLKRLARAKYNRLISHSVSSEISVPGLIGLRPRKFVALLLEGMTSYFSIERVVSHFSQQYGFIQNITVRKRVA</sequence>
<comment type="caution">
    <text evidence="1">The sequence shown here is derived from an EMBL/GenBank/DDBJ whole genome shotgun (WGS) entry which is preliminary data.</text>
</comment>